<name>A0A3D3RGL1_9PLAN</name>
<sequence length="101" mass="11842">MKFPLHTFEVSSQSEKDFIRLLQKALNRLPSVVEREISDADRLRFRLLLEDYVVGLLKDMQAIQHLSRNWTPSDYLIIVQFEKTQGTICFNGQKQVIPFTT</sequence>
<reference evidence="1 2" key="1">
    <citation type="journal article" date="2018" name="Nat. Biotechnol.">
        <title>A standardized bacterial taxonomy based on genome phylogeny substantially revises the tree of life.</title>
        <authorList>
            <person name="Parks D.H."/>
            <person name="Chuvochina M."/>
            <person name="Waite D.W."/>
            <person name="Rinke C."/>
            <person name="Skarshewski A."/>
            <person name="Chaumeil P.A."/>
            <person name="Hugenholtz P."/>
        </authorList>
    </citation>
    <scope>NUCLEOTIDE SEQUENCE [LARGE SCALE GENOMIC DNA]</scope>
    <source>
        <strain evidence="1">UBA9375</strain>
    </source>
</reference>
<comment type="caution">
    <text evidence="1">The sequence shown here is derived from an EMBL/GenBank/DDBJ whole genome shotgun (WGS) entry which is preliminary data.</text>
</comment>
<protein>
    <submittedName>
        <fullName evidence="1">Uncharacterized protein</fullName>
    </submittedName>
</protein>
<dbReference type="AlphaFoldDB" id="A0A3D3RGL1"/>
<evidence type="ECO:0000313" key="1">
    <source>
        <dbReference type="EMBL" id="HCO27218.1"/>
    </source>
</evidence>
<evidence type="ECO:0000313" key="2">
    <source>
        <dbReference type="Proteomes" id="UP000263642"/>
    </source>
</evidence>
<gene>
    <name evidence="1" type="ORF">DIT97_31005</name>
</gene>
<dbReference type="EMBL" id="DQAY01000191">
    <property type="protein sequence ID" value="HCO27218.1"/>
    <property type="molecule type" value="Genomic_DNA"/>
</dbReference>
<organism evidence="1 2">
    <name type="scientific">Gimesia maris</name>
    <dbReference type="NCBI Taxonomy" id="122"/>
    <lineage>
        <taxon>Bacteria</taxon>
        <taxon>Pseudomonadati</taxon>
        <taxon>Planctomycetota</taxon>
        <taxon>Planctomycetia</taxon>
        <taxon>Planctomycetales</taxon>
        <taxon>Planctomycetaceae</taxon>
        <taxon>Gimesia</taxon>
    </lineage>
</organism>
<accession>A0A3D3RGL1</accession>
<proteinExistence type="predicted"/>
<dbReference type="Proteomes" id="UP000263642">
    <property type="component" value="Unassembled WGS sequence"/>
</dbReference>